<dbReference type="InterPro" id="IPR044068">
    <property type="entry name" value="CB"/>
</dbReference>
<evidence type="ECO:0000256" key="3">
    <source>
        <dbReference type="ARBA" id="ARBA00023125"/>
    </source>
</evidence>
<dbReference type="Gene3D" id="1.10.150.130">
    <property type="match status" value="1"/>
</dbReference>
<dbReference type="InterPro" id="IPR002104">
    <property type="entry name" value="Integrase_catalytic"/>
</dbReference>
<dbReference type="EMBL" id="QTTQ01000010">
    <property type="protein sequence ID" value="REE82137.1"/>
    <property type="molecule type" value="Genomic_DNA"/>
</dbReference>
<gene>
    <name evidence="8" type="ORF">BX611_1680</name>
</gene>
<sequence>MDFRISLYLDKRKSKKNTPNLFPVKLQLYSVITKKQKFFGTGIDLSKDDFEDIFNSDKSVRGKKNEIKVFLQNILSRANKVAMDLSPFSFESFEKKMFRRKGASINIQYHYNNKIDVLTKNDQISTASNYRLSLKSLNNFLIAKSKGNIKNLTFYDITTDWLNKYESYMIKDVDKSRTTVSMYLRALRTIFNDAINENEIKRETYPFGKGKGKYQIPTSTGTKKALSREQLKILFNANTITPEEERAKDFWFFSYACSGMNIKDIALLKYKNIDDGNIRYYRAKTINTKKGNLKEINVPLNDYARGVILKYGNEHKNPDQVIFPILLNEDDALKQRRKVKNFTSLINLHFNKVAKREGFEFKISSYWARHSFATVSIQKGASMEFISEALNHSSLSVTKNYFAGFEDKDKKEFADKLMDF</sequence>
<dbReference type="PANTHER" id="PTHR30349">
    <property type="entry name" value="PHAGE INTEGRASE-RELATED"/>
    <property type="match status" value="1"/>
</dbReference>
<dbReference type="RefSeq" id="WP_115880033.1">
    <property type="nucleotide sequence ID" value="NZ_QTTQ01000010.1"/>
</dbReference>
<dbReference type="PANTHER" id="PTHR30349:SF64">
    <property type="entry name" value="PROPHAGE INTEGRASE INTD-RELATED"/>
    <property type="match status" value="1"/>
</dbReference>
<feature type="domain" description="Core-binding (CB)" evidence="7">
    <location>
        <begin position="112"/>
        <end position="195"/>
    </location>
</feature>
<evidence type="ECO:0000259" key="7">
    <source>
        <dbReference type="PROSITE" id="PS51900"/>
    </source>
</evidence>
<protein>
    <submittedName>
        <fullName evidence="8">Site-specific recombinase XerD</fullName>
    </submittedName>
</protein>
<dbReference type="InterPro" id="IPR025269">
    <property type="entry name" value="SAM-like_dom"/>
</dbReference>
<evidence type="ECO:0000256" key="5">
    <source>
        <dbReference type="PROSITE-ProRule" id="PRU01248"/>
    </source>
</evidence>
<dbReference type="InterPro" id="IPR010998">
    <property type="entry name" value="Integrase_recombinase_N"/>
</dbReference>
<dbReference type="SUPFAM" id="SSF56349">
    <property type="entry name" value="DNA breaking-rejoining enzymes"/>
    <property type="match status" value="1"/>
</dbReference>
<evidence type="ECO:0000313" key="8">
    <source>
        <dbReference type="EMBL" id="REE82137.1"/>
    </source>
</evidence>
<dbReference type="PROSITE" id="PS51898">
    <property type="entry name" value="TYR_RECOMBINASE"/>
    <property type="match status" value="1"/>
</dbReference>
<dbReference type="AlphaFoldDB" id="A0A3D9RQR3"/>
<accession>A0A3D9RQR3</accession>
<proteinExistence type="inferred from homology"/>
<dbReference type="InterPro" id="IPR050090">
    <property type="entry name" value="Tyrosine_recombinase_XerCD"/>
</dbReference>
<keyword evidence="2" id="KW-0229">DNA integration</keyword>
<dbReference type="GO" id="GO:0003677">
    <property type="term" value="F:DNA binding"/>
    <property type="evidence" value="ECO:0007669"/>
    <property type="project" value="UniProtKB-UniRule"/>
</dbReference>
<evidence type="ECO:0000256" key="1">
    <source>
        <dbReference type="ARBA" id="ARBA00008857"/>
    </source>
</evidence>
<reference evidence="8 9" key="1">
    <citation type="submission" date="2018-08" db="EMBL/GenBank/DDBJ databases">
        <title>Genomic Encyclopedia of Type Strains, Phase III (KMG-III): the genomes of soil and plant-associated and newly described type strains.</title>
        <authorList>
            <person name="Whitman W."/>
        </authorList>
    </citation>
    <scope>NUCLEOTIDE SEQUENCE [LARGE SCALE GENOMIC DNA]</scope>
    <source>
        <strain evidence="8 9">325-5</strain>
    </source>
</reference>
<dbReference type="PROSITE" id="PS51900">
    <property type="entry name" value="CB"/>
    <property type="match status" value="1"/>
</dbReference>
<dbReference type="Gene3D" id="1.10.443.10">
    <property type="entry name" value="Intergrase catalytic core"/>
    <property type="match status" value="1"/>
</dbReference>
<keyword evidence="3 5" id="KW-0238">DNA-binding</keyword>
<dbReference type="Proteomes" id="UP000256429">
    <property type="component" value="Unassembled WGS sequence"/>
</dbReference>
<evidence type="ECO:0000313" key="9">
    <source>
        <dbReference type="Proteomes" id="UP000256429"/>
    </source>
</evidence>
<keyword evidence="9" id="KW-1185">Reference proteome</keyword>
<keyword evidence="4" id="KW-0233">DNA recombination</keyword>
<dbReference type="GO" id="GO:0006310">
    <property type="term" value="P:DNA recombination"/>
    <property type="evidence" value="ECO:0007669"/>
    <property type="project" value="UniProtKB-KW"/>
</dbReference>
<organism evidence="8 9">
    <name type="scientific">Lutibacter oceani</name>
    <dbReference type="NCBI Taxonomy" id="1853311"/>
    <lineage>
        <taxon>Bacteria</taxon>
        <taxon>Pseudomonadati</taxon>
        <taxon>Bacteroidota</taxon>
        <taxon>Flavobacteriia</taxon>
        <taxon>Flavobacteriales</taxon>
        <taxon>Flavobacteriaceae</taxon>
        <taxon>Lutibacter</taxon>
    </lineage>
</organism>
<comment type="caution">
    <text evidence="8">The sequence shown here is derived from an EMBL/GenBank/DDBJ whole genome shotgun (WGS) entry which is preliminary data.</text>
</comment>
<dbReference type="OrthoDB" id="1094492at2"/>
<feature type="domain" description="Tyr recombinase" evidence="6">
    <location>
        <begin position="221"/>
        <end position="414"/>
    </location>
</feature>
<dbReference type="GO" id="GO:0015074">
    <property type="term" value="P:DNA integration"/>
    <property type="evidence" value="ECO:0007669"/>
    <property type="project" value="UniProtKB-KW"/>
</dbReference>
<dbReference type="Pfam" id="PF13102">
    <property type="entry name" value="Phage_int_SAM_5"/>
    <property type="match status" value="1"/>
</dbReference>
<comment type="similarity">
    <text evidence="1">Belongs to the 'phage' integrase family.</text>
</comment>
<dbReference type="InterPro" id="IPR011010">
    <property type="entry name" value="DNA_brk_join_enz"/>
</dbReference>
<name>A0A3D9RQR3_9FLAO</name>
<evidence type="ECO:0000256" key="4">
    <source>
        <dbReference type="ARBA" id="ARBA00023172"/>
    </source>
</evidence>
<evidence type="ECO:0000259" key="6">
    <source>
        <dbReference type="PROSITE" id="PS51898"/>
    </source>
</evidence>
<dbReference type="InterPro" id="IPR013762">
    <property type="entry name" value="Integrase-like_cat_sf"/>
</dbReference>
<evidence type="ECO:0000256" key="2">
    <source>
        <dbReference type="ARBA" id="ARBA00022908"/>
    </source>
</evidence>
<dbReference type="Pfam" id="PF00589">
    <property type="entry name" value="Phage_integrase"/>
    <property type="match status" value="1"/>
</dbReference>